<dbReference type="Proteomes" id="UP001418222">
    <property type="component" value="Unassembled WGS sequence"/>
</dbReference>
<evidence type="ECO:0000256" key="1">
    <source>
        <dbReference type="ARBA" id="ARBA00006795"/>
    </source>
</evidence>
<evidence type="ECO:0008006" key="5">
    <source>
        <dbReference type="Google" id="ProtNLM"/>
    </source>
</evidence>
<gene>
    <name evidence="3" type="ORF">KSP39_PZI002796</name>
</gene>
<proteinExistence type="inferred from homology"/>
<organism evidence="3 4">
    <name type="scientific">Platanthera zijinensis</name>
    <dbReference type="NCBI Taxonomy" id="2320716"/>
    <lineage>
        <taxon>Eukaryota</taxon>
        <taxon>Viridiplantae</taxon>
        <taxon>Streptophyta</taxon>
        <taxon>Embryophyta</taxon>
        <taxon>Tracheophyta</taxon>
        <taxon>Spermatophyta</taxon>
        <taxon>Magnoliopsida</taxon>
        <taxon>Liliopsida</taxon>
        <taxon>Asparagales</taxon>
        <taxon>Orchidaceae</taxon>
        <taxon>Orchidoideae</taxon>
        <taxon>Orchideae</taxon>
        <taxon>Orchidinae</taxon>
        <taxon>Platanthera</taxon>
    </lineage>
</organism>
<evidence type="ECO:0000256" key="2">
    <source>
        <dbReference type="SAM" id="MobiDB-lite"/>
    </source>
</evidence>
<feature type="compositionally biased region" description="Basic residues" evidence="2">
    <location>
        <begin position="47"/>
        <end position="58"/>
    </location>
</feature>
<dbReference type="GO" id="GO:0071014">
    <property type="term" value="C:post-mRNA release spliceosomal complex"/>
    <property type="evidence" value="ECO:0007669"/>
    <property type="project" value="TreeGrafter"/>
</dbReference>
<dbReference type="PANTHER" id="PTHR12072:SF5">
    <property type="entry name" value="CWF19-LIKE PROTEIN 2"/>
    <property type="match status" value="1"/>
</dbReference>
<evidence type="ECO:0000313" key="3">
    <source>
        <dbReference type="EMBL" id="KAK8954568.1"/>
    </source>
</evidence>
<feature type="compositionally biased region" description="Basic and acidic residues" evidence="2">
    <location>
        <begin position="95"/>
        <end position="104"/>
    </location>
</feature>
<dbReference type="InterPro" id="IPR040194">
    <property type="entry name" value="Cwf19-like"/>
</dbReference>
<name>A0AAP0BZD5_9ASPA</name>
<sequence length="436" mass="49118">MKSRVTTSHSDKNLCFSTAATNHKMLSGIKLIPREELLEEDSLSTHNRMKTRKEKHRHSSSDEDDDLKRDEWLAQKSKKKRPSRAWNCSDSDSSSSERKSKSYSDEEDKSSKSGKKRNAKNGRKKRDKESRRRRDQSSTLNGKIGSDNDNGILRKEMGLEWMLQPGSSLCNEPAPVLNDQESLVAEERKKMNPKELNPYLEDNGCGYPNDASTTTVPNQLLSSSLVGDGGASWRLKALKRAKEQAAREGRTLREVVGERWDSLQELATSVAVHRSAPSHAHLHAIKERKRGQANFTENQDKILYNSDYIKDASSGHSEMKKPKQDNLQWRSKHFKRIPLEDSLVSEAISSINKFSNDGSFMDSINLQKKDADVHHNSFSDKGPKAFCNNDLGSDTRDCSETLSAKRPVLSSNQLAAKVLHLKMKGKHEEAENLSVS</sequence>
<keyword evidence="4" id="KW-1185">Reference proteome</keyword>
<dbReference type="AlphaFoldDB" id="A0AAP0BZD5"/>
<comment type="similarity">
    <text evidence="1">Belongs to the CWF19 family.</text>
</comment>
<comment type="caution">
    <text evidence="3">The sequence shown here is derived from an EMBL/GenBank/DDBJ whole genome shotgun (WGS) entry which is preliminary data.</text>
</comment>
<dbReference type="PANTHER" id="PTHR12072">
    <property type="entry name" value="CWF19, CELL CYCLE CONTROL PROTEIN"/>
    <property type="match status" value="1"/>
</dbReference>
<feature type="compositionally biased region" description="Basic and acidic residues" evidence="2">
    <location>
        <begin position="127"/>
        <end position="136"/>
    </location>
</feature>
<feature type="compositionally biased region" description="Basic residues" evidence="2">
    <location>
        <begin position="112"/>
        <end position="126"/>
    </location>
</feature>
<feature type="region of interest" description="Disordered" evidence="2">
    <location>
        <begin position="30"/>
        <end position="151"/>
    </location>
</feature>
<evidence type="ECO:0000313" key="4">
    <source>
        <dbReference type="Proteomes" id="UP001418222"/>
    </source>
</evidence>
<protein>
    <recommendedName>
        <fullName evidence="5">CWF19-like protein 2</fullName>
    </recommendedName>
</protein>
<accession>A0AAP0BZD5</accession>
<dbReference type="GO" id="GO:0000398">
    <property type="term" value="P:mRNA splicing, via spliceosome"/>
    <property type="evidence" value="ECO:0007669"/>
    <property type="project" value="TreeGrafter"/>
</dbReference>
<reference evidence="3 4" key="1">
    <citation type="journal article" date="2022" name="Nat. Plants">
        <title>Genomes of leafy and leafless Platanthera orchids illuminate the evolution of mycoheterotrophy.</title>
        <authorList>
            <person name="Li M.H."/>
            <person name="Liu K.W."/>
            <person name="Li Z."/>
            <person name="Lu H.C."/>
            <person name="Ye Q.L."/>
            <person name="Zhang D."/>
            <person name="Wang J.Y."/>
            <person name="Li Y.F."/>
            <person name="Zhong Z.M."/>
            <person name="Liu X."/>
            <person name="Yu X."/>
            <person name="Liu D.K."/>
            <person name="Tu X.D."/>
            <person name="Liu B."/>
            <person name="Hao Y."/>
            <person name="Liao X.Y."/>
            <person name="Jiang Y.T."/>
            <person name="Sun W.H."/>
            <person name="Chen J."/>
            <person name="Chen Y.Q."/>
            <person name="Ai Y."/>
            <person name="Zhai J.W."/>
            <person name="Wu S.S."/>
            <person name="Zhou Z."/>
            <person name="Hsiao Y.Y."/>
            <person name="Wu W.L."/>
            <person name="Chen Y.Y."/>
            <person name="Lin Y.F."/>
            <person name="Hsu J.L."/>
            <person name="Li C.Y."/>
            <person name="Wang Z.W."/>
            <person name="Zhao X."/>
            <person name="Zhong W.Y."/>
            <person name="Ma X.K."/>
            <person name="Ma L."/>
            <person name="Huang J."/>
            <person name="Chen G.Z."/>
            <person name="Huang M.Z."/>
            <person name="Huang L."/>
            <person name="Peng D.H."/>
            <person name="Luo Y.B."/>
            <person name="Zou S.Q."/>
            <person name="Chen S.P."/>
            <person name="Lan S."/>
            <person name="Tsai W.C."/>
            <person name="Van de Peer Y."/>
            <person name="Liu Z.J."/>
        </authorList>
    </citation>
    <scope>NUCLEOTIDE SEQUENCE [LARGE SCALE GENOMIC DNA]</scope>
    <source>
        <strain evidence="3">Lor287</strain>
    </source>
</reference>
<dbReference type="EMBL" id="JBBWWQ010000002">
    <property type="protein sequence ID" value="KAK8954568.1"/>
    <property type="molecule type" value="Genomic_DNA"/>
</dbReference>